<name>A0A6C0GIE5_9BACT</name>
<dbReference type="PROSITE" id="PS51257">
    <property type="entry name" value="PROKAR_LIPOPROTEIN"/>
    <property type="match status" value="1"/>
</dbReference>
<dbReference type="AlphaFoldDB" id="A0A6C0GIE5"/>
<protein>
    <submittedName>
        <fullName evidence="2">Uncharacterized protein</fullName>
    </submittedName>
</protein>
<gene>
    <name evidence="2" type="ORF">GXP67_13670</name>
</gene>
<dbReference type="KEGG" id="rhoz:GXP67_13670"/>
<evidence type="ECO:0000313" key="3">
    <source>
        <dbReference type="Proteomes" id="UP000480178"/>
    </source>
</evidence>
<accession>A0A6C0GIE5</accession>
<keyword evidence="3" id="KW-1185">Reference proteome</keyword>
<evidence type="ECO:0000256" key="1">
    <source>
        <dbReference type="SAM" id="SignalP"/>
    </source>
</evidence>
<dbReference type="EMBL" id="CP048222">
    <property type="protein sequence ID" value="QHT67604.1"/>
    <property type="molecule type" value="Genomic_DNA"/>
</dbReference>
<dbReference type="RefSeq" id="WP_162443630.1">
    <property type="nucleotide sequence ID" value="NZ_CP048222.1"/>
</dbReference>
<organism evidence="2 3">
    <name type="scientific">Rhodocytophaga rosea</name>
    <dbReference type="NCBI Taxonomy" id="2704465"/>
    <lineage>
        <taxon>Bacteria</taxon>
        <taxon>Pseudomonadati</taxon>
        <taxon>Bacteroidota</taxon>
        <taxon>Cytophagia</taxon>
        <taxon>Cytophagales</taxon>
        <taxon>Rhodocytophagaceae</taxon>
        <taxon>Rhodocytophaga</taxon>
    </lineage>
</organism>
<reference evidence="2 3" key="1">
    <citation type="submission" date="2020-01" db="EMBL/GenBank/DDBJ databases">
        <authorList>
            <person name="Kim M.K."/>
        </authorList>
    </citation>
    <scope>NUCLEOTIDE SEQUENCE [LARGE SCALE GENOMIC DNA]</scope>
    <source>
        <strain evidence="2 3">172606-1</strain>
    </source>
</reference>
<feature type="signal peptide" evidence="1">
    <location>
        <begin position="1"/>
        <end position="19"/>
    </location>
</feature>
<sequence length="98" mass="11360">MNRILLITLLLVLTTTACSKEEVGVKSRKYENFTQIHSQMKYEAIVERFGEPDQDLGSGIHIYVYKLADNTEIWIGYTDTILYARHMDSQQNLLHVII</sequence>
<feature type="chain" id="PRO_5025557733" evidence="1">
    <location>
        <begin position="20"/>
        <end position="98"/>
    </location>
</feature>
<evidence type="ECO:0000313" key="2">
    <source>
        <dbReference type="EMBL" id="QHT67604.1"/>
    </source>
</evidence>
<keyword evidence="1" id="KW-0732">Signal</keyword>
<proteinExistence type="predicted"/>
<dbReference type="Proteomes" id="UP000480178">
    <property type="component" value="Chromosome"/>
</dbReference>